<comment type="similarity">
    <text evidence="2">Belongs to the Nudix hydrolase family. NudF subfamily.</text>
</comment>
<dbReference type="EMBL" id="JBHRSW010000007">
    <property type="protein sequence ID" value="MFC3121168.1"/>
    <property type="molecule type" value="Genomic_DNA"/>
</dbReference>
<evidence type="ECO:0000256" key="2">
    <source>
        <dbReference type="ARBA" id="ARBA00007482"/>
    </source>
</evidence>
<dbReference type="InterPro" id="IPR000086">
    <property type="entry name" value="NUDIX_hydrolase_dom"/>
</dbReference>
<evidence type="ECO:0000256" key="3">
    <source>
        <dbReference type="ARBA" id="ARBA00012453"/>
    </source>
</evidence>
<evidence type="ECO:0000256" key="11">
    <source>
        <dbReference type="ARBA" id="ARBA00033056"/>
    </source>
</evidence>
<evidence type="ECO:0000256" key="8">
    <source>
        <dbReference type="ARBA" id="ARBA00025164"/>
    </source>
</evidence>
<evidence type="ECO:0000256" key="10">
    <source>
        <dbReference type="ARBA" id="ARBA00030308"/>
    </source>
</evidence>
<organism evidence="14 15">
    <name type="scientific">Agaribacter flavus</name>
    <dbReference type="NCBI Taxonomy" id="1902781"/>
    <lineage>
        <taxon>Bacteria</taxon>
        <taxon>Pseudomonadati</taxon>
        <taxon>Pseudomonadota</taxon>
        <taxon>Gammaproteobacteria</taxon>
        <taxon>Alteromonadales</taxon>
        <taxon>Alteromonadaceae</taxon>
        <taxon>Agaribacter</taxon>
    </lineage>
</organism>
<dbReference type="CDD" id="cd24155">
    <property type="entry name" value="NUDIX_ADPRase"/>
    <property type="match status" value="1"/>
</dbReference>
<proteinExistence type="inferred from homology"/>
<dbReference type="Pfam" id="PF00293">
    <property type="entry name" value="NUDIX"/>
    <property type="match status" value="1"/>
</dbReference>
<evidence type="ECO:0000256" key="12">
    <source>
        <dbReference type="ARBA" id="ARBA00049546"/>
    </source>
</evidence>
<evidence type="ECO:0000256" key="5">
    <source>
        <dbReference type="ARBA" id="ARBA00022723"/>
    </source>
</evidence>
<keyword evidence="7" id="KW-0460">Magnesium</keyword>
<gene>
    <name evidence="14" type="primary">nudF</name>
    <name evidence="14" type="ORF">ACFOHL_06015</name>
</gene>
<dbReference type="PANTHER" id="PTHR11839">
    <property type="entry name" value="UDP/ADP-SUGAR PYROPHOSPHATASE"/>
    <property type="match status" value="1"/>
</dbReference>
<dbReference type="GO" id="GO:0047631">
    <property type="term" value="F:ADP-ribose diphosphatase activity"/>
    <property type="evidence" value="ECO:0007669"/>
    <property type="project" value="UniProtKB-EC"/>
</dbReference>
<dbReference type="InterPro" id="IPR015797">
    <property type="entry name" value="NUDIX_hydrolase-like_dom_sf"/>
</dbReference>
<dbReference type="RefSeq" id="WP_376919305.1">
    <property type="nucleotide sequence ID" value="NZ_JBHRSW010000007.1"/>
</dbReference>
<dbReference type="InterPro" id="IPR004385">
    <property type="entry name" value="NDP_pyrophosphatase"/>
</dbReference>
<dbReference type="NCBIfam" id="TIGR00052">
    <property type="entry name" value="nudix-type nucleoside diphosphatase, YffH/AdpP family"/>
    <property type="match status" value="1"/>
</dbReference>
<comment type="cofactor">
    <cofactor evidence="1">
        <name>Mg(2+)</name>
        <dbReference type="ChEBI" id="CHEBI:18420"/>
    </cofactor>
</comment>
<keyword evidence="6 14" id="KW-0378">Hydrolase</keyword>
<dbReference type="NCBIfam" id="NF008003">
    <property type="entry name" value="PRK10729.1"/>
    <property type="match status" value="1"/>
</dbReference>
<comment type="function">
    <text evidence="8">Acts on ADP-mannose and ADP-glucose as well as ADP-ribose. Prevents glycogen biosynthesis. The reaction catalyzed by this enzyme is a limiting step of the gluconeogenic process.</text>
</comment>
<dbReference type="Gene3D" id="3.90.79.10">
    <property type="entry name" value="Nucleoside Triphosphate Pyrophosphohydrolase"/>
    <property type="match status" value="1"/>
</dbReference>
<protein>
    <recommendedName>
        <fullName evidence="4">ADP-ribose pyrophosphatase</fullName>
        <ecNumber evidence="3">3.6.1.13</ecNumber>
    </recommendedName>
    <alternativeName>
        <fullName evidence="9">ADP-ribose diphosphatase</fullName>
    </alternativeName>
    <alternativeName>
        <fullName evidence="11">ADP-ribose phosphohydrolase</fullName>
    </alternativeName>
    <alternativeName>
        <fullName evidence="10">Adenosine diphosphoribose pyrophosphatase</fullName>
    </alternativeName>
</protein>
<evidence type="ECO:0000256" key="1">
    <source>
        <dbReference type="ARBA" id="ARBA00001946"/>
    </source>
</evidence>
<reference evidence="15" key="1">
    <citation type="journal article" date="2019" name="Int. J. Syst. Evol. Microbiol.">
        <title>The Global Catalogue of Microorganisms (GCM) 10K type strain sequencing project: providing services to taxonomists for standard genome sequencing and annotation.</title>
        <authorList>
            <consortium name="The Broad Institute Genomics Platform"/>
            <consortium name="The Broad Institute Genome Sequencing Center for Infectious Disease"/>
            <person name="Wu L."/>
            <person name="Ma J."/>
        </authorList>
    </citation>
    <scope>NUCLEOTIDE SEQUENCE [LARGE SCALE GENOMIC DNA]</scope>
    <source>
        <strain evidence="15">KCTC 52473</strain>
    </source>
</reference>
<evidence type="ECO:0000259" key="13">
    <source>
        <dbReference type="PROSITE" id="PS51462"/>
    </source>
</evidence>
<sequence length="202" mass="23188">MTSFTQADVEVVKKESLHDGYFQTNKYYLRHRKYDGSWTEVFTREVFERGHAVAVLLYDSDNEEFVLIEQFRFPAMETSTSPWLIEVVAGIIEEGESHESVCHREAEEEAGLRIQKLTKVCDFLMSPGGTTERLYAYIGKVDSSLADGIHGLDEETEDIKVLRVPEVQAREWLDSGKIDNSTAIILLQWFFLNKAALLSDWQ</sequence>
<evidence type="ECO:0000313" key="14">
    <source>
        <dbReference type="EMBL" id="MFC3121168.1"/>
    </source>
</evidence>
<keyword evidence="15" id="KW-1185">Reference proteome</keyword>
<dbReference type="SUPFAM" id="SSF55811">
    <property type="entry name" value="Nudix"/>
    <property type="match status" value="1"/>
</dbReference>
<comment type="catalytic activity">
    <reaction evidence="12">
        <text>ADP-D-ribose + H2O = D-ribose 5-phosphate + AMP + 2 H(+)</text>
        <dbReference type="Rhea" id="RHEA:10412"/>
        <dbReference type="ChEBI" id="CHEBI:15377"/>
        <dbReference type="ChEBI" id="CHEBI:15378"/>
        <dbReference type="ChEBI" id="CHEBI:57967"/>
        <dbReference type="ChEBI" id="CHEBI:78346"/>
        <dbReference type="ChEBI" id="CHEBI:456215"/>
        <dbReference type="EC" id="3.6.1.13"/>
    </reaction>
</comment>
<evidence type="ECO:0000256" key="4">
    <source>
        <dbReference type="ARBA" id="ARBA00013297"/>
    </source>
</evidence>
<keyword evidence="5" id="KW-0479">Metal-binding</keyword>
<feature type="domain" description="Nudix hydrolase" evidence="13">
    <location>
        <begin position="48"/>
        <end position="186"/>
    </location>
</feature>
<evidence type="ECO:0000256" key="9">
    <source>
        <dbReference type="ARBA" id="ARBA00030162"/>
    </source>
</evidence>
<evidence type="ECO:0000313" key="15">
    <source>
        <dbReference type="Proteomes" id="UP001595478"/>
    </source>
</evidence>
<name>A0ABV7FN41_9ALTE</name>
<dbReference type="PROSITE" id="PS51462">
    <property type="entry name" value="NUDIX"/>
    <property type="match status" value="1"/>
</dbReference>
<accession>A0ABV7FN41</accession>
<evidence type="ECO:0000256" key="6">
    <source>
        <dbReference type="ARBA" id="ARBA00022801"/>
    </source>
</evidence>
<comment type="caution">
    <text evidence="14">The sequence shown here is derived from an EMBL/GenBank/DDBJ whole genome shotgun (WGS) entry which is preliminary data.</text>
</comment>
<dbReference type="PANTHER" id="PTHR11839:SF5">
    <property type="entry name" value="ADP-RIBOSE PYROPHOSPHATASE"/>
    <property type="match status" value="1"/>
</dbReference>
<dbReference type="PROSITE" id="PS00893">
    <property type="entry name" value="NUDIX_BOX"/>
    <property type="match status" value="1"/>
</dbReference>
<dbReference type="Proteomes" id="UP001595478">
    <property type="component" value="Unassembled WGS sequence"/>
</dbReference>
<evidence type="ECO:0000256" key="7">
    <source>
        <dbReference type="ARBA" id="ARBA00022842"/>
    </source>
</evidence>
<dbReference type="EC" id="3.6.1.13" evidence="3"/>
<dbReference type="InterPro" id="IPR020084">
    <property type="entry name" value="NUDIX_hydrolase_CS"/>
</dbReference>